<evidence type="ECO:0000313" key="7">
    <source>
        <dbReference type="Proteomes" id="UP000063964"/>
    </source>
</evidence>
<dbReference type="CDD" id="cd05936">
    <property type="entry name" value="FC-FACS_FadD_like"/>
    <property type="match status" value="1"/>
</dbReference>
<dbReference type="FunFam" id="3.30.300.30:FF:000008">
    <property type="entry name" value="2,3-dihydroxybenzoate-AMP ligase"/>
    <property type="match status" value="1"/>
</dbReference>
<dbReference type="FunFam" id="3.40.50.12780:FF:000003">
    <property type="entry name" value="Long-chain-fatty-acid--CoA ligase FadD"/>
    <property type="match status" value="1"/>
</dbReference>
<dbReference type="RefSeq" id="WP_066607563.1">
    <property type="nucleotide sequence ID" value="NZ_CP014230.1"/>
</dbReference>
<dbReference type="PROSITE" id="PS00455">
    <property type="entry name" value="AMP_BINDING"/>
    <property type="match status" value="1"/>
</dbReference>
<reference evidence="7" key="1">
    <citation type="submission" date="2016-02" db="EMBL/GenBank/DDBJ databases">
        <authorList>
            <person name="Holder M.E."/>
            <person name="Ajami N.J."/>
            <person name="Petrosino J.F."/>
        </authorList>
    </citation>
    <scope>NUCLEOTIDE SEQUENCE [LARGE SCALE GENOMIC DNA]</scope>
    <source>
        <strain evidence="7">DSM 12838</strain>
    </source>
</reference>
<keyword evidence="2 6" id="KW-0436">Ligase</keyword>
<dbReference type="Pfam" id="PF13193">
    <property type="entry name" value="AMP-binding_C"/>
    <property type="match status" value="1"/>
</dbReference>
<dbReference type="InterPro" id="IPR020845">
    <property type="entry name" value="AMP-binding_CS"/>
</dbReference>
<feature type="compositionally biased region" description="Basic and acidic residues" evidence="3">
    <location>
        <begin position="579"/>
        <end position="593"/>
    </location>
</feature>
<dbReference type="SUPFAM" id="SSF56801">
    <property type="entry name" value="Acetyl-CoA synthetase-like"/>
    <property type="match status" value="1"/>
</dbReference>
<dbReference type="Gene3D" id="3.30.300.30">
    <property type="match status" value="1"/>
</dbReference>
<dbReference type="Proteomes" id="UP000063964">
    <property type="component" value="Chromosome"/>
</dbReference>
<feature type="domain" description="AMP-dependent synthetase/ligase" evidence="4">
    <location>
        <begin position="34"/>
        <end position="425"/>
    </location>
</feature>
<dbReference type="GO" id="GO:0016877">
    <property type="term" value="F:ligase activity, forming carbon-sulfur bonds"/>
    <property type="evidence" value="ECO:0007669"/>
    <property type="project" value="UniProtKB-ARBA"/>
</dbReference>
<dbReference type="InterPro" id="IPR000873">
    <property type="entry name" value="AMP-dep_synth/lig_dom"/>
</dbReference>
<dbReference type="Pfam" id="PF00501">
    <property type="entry name" value="AMP-binding"/>
    <property type="match status" value="1"/>
</dbReference>
<dbReference type="KEGG" id="doa:AXF15_11375"/>
<dbReference type="EMBL" id="CP014230">
    <property type="protein sequence ID" value="AMD93640.1"/>
    <property type="molecule type" value="Genomic_DNA"/>
</dbReference>
<keyword evidence="7" id="KW-1185">Reference proteome</keyword>
<dbReference type="OrthoDB" id="9801302at2"/>
<protein>
    <submittedName>
        <fullName evidence="6">Long-chain fatty acid--CoA ligase</fullName>
    </submittedName>
</protein>
<evidence type="ECO:0000259" key="4">
    <source>
        <dbReference type="Pfam" id="PF00501"/>
    </source>
</evidence>
<name>A0A0X8JRM8_9BACT</name>
<dbReference type="PANTHER" id="PTHR43767">
    <property type="entry name" value="LONG-CHAIN-FATTY-ACID--COA LIGASE"/>
    <property type="match status" value="1"/>
</dbReference>
<gene>
    <name evidence="6" type="ORF">AXF15_11375</name>
</gene>
<evidence type="ECO:0000259" key="5">
    <source>
        <dbReference type="Pfam" id="PF13193"/>
    </source>
</evidence>
<dbReference type="InterPro" id="IPR050237">
    <property type="entry name" value="ATP-dep_AMP-bd_enzyme"/>
</dbReference>
<evidence type="ECO:0000256" key="3">
    <source>
        <dbReference type="SAM" id="MobiDB-lite"/>
    </source>
</evidence>
<accession>A0A0X8JRM8</accession>
<evidence type="ECO:0000256" key="1">
    <source>
        <dbReference type="ARBA" id="ARBA00006432"/>
    </source>
</evidence>
<dbReference type="Gene3D" id="3.40.50.12780">
    <property type="entry name" value="N-terminal domain of ligase-like"/>
    <property type="match status" value="1"/>
</dbReference>
<dbReference type="InterPro" id="IPR045851">
    <property type="entry name" value="AMP-bd_C_sf"/>
</dbReference>
<feature type="region of interest" description="Disordered" evidence="3">
    <location>
        <begin position="560"/>
        <end position="593"/>
    </location>
</feature>
<proteinExistence type="inferred from homology"/>
<organism evidence="6 7">
    <name type="scientific">Desulfomicrobium orale DSM 12838</name>
    <dbReference type="NCBI Taxonomy" id="888061"/>
    <lineage>
        <taxon>Bacteria</taxon>
        <taxon>Pseudomonadati</taxon>
        <taxon>Thermodesulfobacteriota</taxon>
        <taxon>Desulfovibrionia</taxon>
        <taxon>Desulfovibrionales</taxon>
        <taxon>Desulfomicrobiaceae</taxon>
        <taxon>Desulfomicrobium</taxon>
    </lineage>
</organism>
<dbReference type="PANTHER" id="PTHR43767:SF9">
    <property type="entry name" value="LONG-CHAIN-FATTY-ACID--COA LIGASE"/>
    <property type="match status" value="1"/>
</dbReference>
<dbReference type="AlphaFoldDB" id="A0A0X8JRM8"/>
<sequence length="593" mass="66508">MIDKGISRVWLQHYDKEVSANLSYEHISMYEILARAAERHPERTALIFNNWRVSYRKLKVLVDLTGTNLRRSGVRPGDRVAIMLPNCPQAVISYWACLRLGAVVVMTNPLYMEKELVHHFNDSGAATLITLDLLWNRIDSLRPRLGLERIFITSISDCLRFPLNLLYMFKSRREHRLPDIPYGSSGVASWKSLLARTAVEPPHPIDPQKDLALLQYTGGTTGVSKGVMLTHANLLCNARQCQAVLHGISEERETGQVILGLLPFFHIYGLTVCVNFGMLIGATLIPVPKFTPADVLKTISKKRPTIFPCAPSIFVALLQQKNLARYDLSSVRYCISGSAPMPVPVMEKFNKLTGARIVEGYGLTEASPITHLNPLLGVNKNGSIGLPFPDTDAAIVDMDVGSVPLPPGKIGELVIRGPQVMGGYWNRPDETASVLRNGWLYTGDIAYMDEEGYFFIVDRKKDLIITGGYNVYPREIDEVLHEHPAVKEAVSVGINHRTRGEIIKAYIVLREGYTLTKAEVLAFCREKLANYKVPKQVEFRDELPKSIVGKVLRRVIREEEERRGDHDGDCDDELTGDGFEMKENQRGQEDESI</sequence>
<feature type="domain" description="AMP-binding enzyme C-terminal" evidence="5">
    <location>
        <begin position="475"/>
        <end position="550"/>
    </location>
</feature>
<dbReference type="InterPro" id="IPR042099">
    <property type="entry name" value="ANL_N_sf"/>
</dbReference>
<evidence type="ECO:0000313" key="6">
    <source>
        <dbReference type="EMBL" id="AMD93640.1"/>
    </source>
</evidence>
<dbReference type="STRING" id="888061.AXF15_11375"/>
<dbReference type="InterPro" id="IPR025110">
    <property type="entry name" value="AMP-bd_C"/>
</dbReference>
<evidence type="ECO:0000256" key="2">
    <source>
        <dbReference type="ARBA" id="ARBA00022598"/>
    </source>
</evidence>
<comment type="similarity">
    <text evidence="1">Belongs to the ATP-dependent AMP-binding enzyme family.</text>
</comment>